<name>A0ABY1YF22_9RHOB</name>
<reference evidence="1 2" key="1">
    <citation type="submission" date="2019-02" db="EMBL/GenBank/DDBJ databases">
        <authorList>
            <person name="Zhang G."/>
        </authorList>
    </citation>
    <scope>NUCLEOTIDE SEQUENCE [LARGE SCALE GENOMIC DNA]</scope>
    <source>
        <strain evidence="1 2">CMB17</strain>
    </source>
</reference>
<dbReference type="Pfam" id="PF24716">
    <property type="entry name" value="WapI"/>
    <property type="match status" value="1"/>
</dbReference>
<dbReference type="InterPro" id="IPR056510">
    <property type="entry name" value="WapI"/>
</dbReference>
<comment type="caution">
    <text evidence="1">The sequence shown here is derived from an EMBL/GenBank/DDBJ whole genome shotgun (WGS) entry which is preliminary data.</text>
</comment>
<proteinExistence type="predicted"/>
<evidence type="ECO:0000313" key="1">
    <source>
        <dbReference type="EMBL" id="TBN46969.1"/>
    </source>
</evidence>
<protein>
    <submittedName>
        <fullName evidence="1">Uncharacterized protein</fullName>
    </submittedName>
</protein>
<gene>
    <name evidence="1" type="ORF">EYF88_15750</name>
</gene>
<accession>A0ABY1YF22</accession>
<organism evidence="1 2">
    <name type="scientific">Paracoccus sediminis</name>
    <dbReference type="NCBI Taxonomy" id="1214787"/>
    <lineage>
        <taxon>Bacteria</taxon>
        <taxon>Pseudomonadati</taxon>
        <taxon>Pseudomonadota</taxon>
        <taxon>Alphaproteobacteria</taxon>
        <taxon>Rhodobacterales</taxon>
        <taxon>Paracoccaceae</taxon>
        <taxon>Paracoccus</taxon>
    </lineage>
</organism>
<evidence type="ECO:0000313" key="2">
    <source>
        <dbReference type="Proteomes" id="UP000292859"/>
    </source>
</evidence>
<dbReference type="EMBL" id="SIRL01000015">
    <property type="protein sequence ID" value="TBN46969.1"/>
    <property type="molecule type" value="Genomic_DNA"/>
</dbReference>
<sequence length="148" mass="16359">MPLSHLDQSSAHDLLIGPLTIRIQGRLHPEETDPFDFDWLTTSSTFKGQHTTSPGSTSFEAVELARFQADLIALADHAASELGFYPTEQICMITAKRRSDGQVDVGFGHESGDTAYVIVTDEDLRNWIDGLAAILRDYPPRTTLQNIS</sequence>
<dbReference type="Proteomes" id="UP000292859">
    <property type="component" value="Unassembled WGS sequence"/>
</dbReference>
<dbReference type="RefSeq" id="WP_089389189.1">
    <property type="nucleotide sequence ID" value="NZ_FZNM01000016.1"/>
</dbReference>
<keyword evidence="2" id="KW-1185">Reference proteome</keyword>